<feature type="compositionally biased region" description="Basic residues" evidence="1">
    <location>
        <begin position="1"/>
        <end position="10"/>
    </location>
</feature>
<evidence type="ECO:0000313" key="2">
    <source>
        <dbReference type="EMBL" id="MFI0794514.1"/>
    </source>
</evidence>
<proteinExistence type="predicted"/>
<evidence type="ECO:0000313" key="3">
    <source>
        <dbReference type="Proteomes" id="UP001611075"/>
    </source>
</evidence>
<feature type="region of interest" description="Disordered" evidence="1">
    <location>
        <begin position="1"/>
        <end position="23"/>
    </location>
</feature>
<gene>
    <name evidence="2" type="ORF">ACH4OY_17785</name>
</gene>
<organism evidence="2 3">
    <name type="scientific">Micromonospora rubida</name>
    <dbReference type="NCBI Taxonomy" id="2697657"/>
    <lineage>
        <taxon>Bacteria</taxon>
        <taxon>Bacillati</taxon>
        <taxon>Actinomycetota</taxon>
        <taxon>Actinomycetes</taxon>
        <taxon>Micromonosporales</taxon>
        <taxon>Micromonosporaceae</taxon>
        <taxon>Micromonospora</taxon>
    </lineage>
</organism>
<dbReference type="Proteomes" id="UP001611075">
    <property type="component" value="Unassembled WGS sequence"/>
</dbReference>
<evidence type="ECO:0000256" key="1">
    <source>
        <dbReference type="SAM" id="MobiDB-lite"/>
    </source>
</evidence>
<reference evidence="2 3" key="1">
    <citation type="submission" date="2024-10" db="EMBL/GenBank/DDBJ databases">
        <title>The Natural Products Discovery Center: Release of the First 8490 Sequenced Strains for Exploring Actinobacteria Biosynthetic Diversity.</title>
        <authorList>
            <person name="Kalkreuter E."/>
            <person name="Kautsar S.A."/>
            <person name="Yang D."/>
            <person name="Bader C.D."/>
            <person name="Teijaro C.N."/>
            <person name="Fluegel L."/>
            <person name="Davis C.M."/>
            <person name="Simpson J.R."/>
            <person name="Lauterbach L."/>
            <person name="Steele A.D."/>
            <person name="Gui C."/>
            <person name="Meng S."/>
            <person name="Li G."/>
            <person name="Viehrig K."/>
            <person name="Ye F."/>
            <person name="Su P."/>
            <person name="Kiefer A.F."/>
            <person name="Nichols A."/>
            <person name="Cepeda A.J."/>
            <person name="Yan W."/>
            <person name="Fan B."/>
            <person name="Jiang Y."/>
            <person name="Adhikari A."/>
            <person name="Zheng C.-J."/>
            <person name="Schuster L."/>
            <person name="Cowan T.M."/>
            <person name="Smanski M.J."/>
            <person name="Chevrette M.G."/>
            <person name="De Carvalho L.P.S."/>
            <person name="Shen B."/>
        </authorList>
    </citation>
    <scope>NUCLEOTIDE SEQUENCE [LARGE SCALE GENOMIC DNA]</scope>
    <source>
        <strain evidence="2 3">NPDC021253</strain>
    </source>
</reference>
<dbReference type="Gene3D" id="2.60.120.260">
    <property type="entry name" value="Galactose-binding domain-like"/>
    <property type="match status" value="1"/>
</dbReference>
<sequence>MHLRNKRKEQGHRGFDPATGNQVTLTVPATPARHVRIRFTGNTGWPAAQLSQLKVHAG</sequence>
<dbReference type="RefSeq" id="WP_396680899.1">
    <property type="nucleotide sequence ID" value="NZ_JBIRPU010000011.1"/>
</dbReference>
<keyword evidence="3" id="KW-1185">Reference proteome</keyword>
<comment type="caution">
    <text evidence="2">The sequence shown here is derived from an EMBL/GenBank/DDBJ whole genome shotgun (WGS) entry which is preliminary data.</text>
</comment>
<protein>
    <submittedName>
        <fullName evidence="2">Uncharacterized protein</fullName>
    </submittedName>
</protein>
<dbReference type="EMBL" id="JBIRPU010000011">
    <property type="protein sequence ID" value="MFI0794514.1"/>
    <property type="molecule type" value="Genomic_DNA"/>
</dbReference>
<name>A0ABW7SNM3_9ACTN</name>
<accession>A0ABW7SNM3</accession>